<keyword evidence="3" id="KW-1185">Reference proteome</keyword>
<gene>
    <name evidence="2" type="ORF">EMELA_v1c01090</name>
</gene>
<dbReference type="STRING" id="1408435.GCA_000685885_00309"/>
<sequence length="464" mass="51828">MKKLLSIITSLTVAASATTSLVSCKVITNLFKIEISNWEAAGDLKYKFDTKEGIYKPTPYDSSTTDDQKKANVKKALDGASGTFASSLVADMINSVFFNSELNVTKNTIKTWQYLFRTNQEGVYADGQFRTAGLNSSQEDEIKEYYSKVTNISSLLGLYQYTKYTSTESSTKADANLTKLSPETINEIETSGIFSSSNNQGITNVKINFTPSLYEGKIGLGNLTGDTEIKKYDSNYISPTTNYNAKTAKETEKDPSKGYKEYLAGTNIAYNFFQQLMILEVKSTDLELPITVKEVKEQSETSKKNVKKQGLILNPKSSEKATEPIVFEYTTNDKKEKTAYSYGYSLVSLAPIDLEITYNDNVDLKTGTPNGKNYLIDLTIDGLSAAFKPILNFTSNKDEEDKTTTSNGTPYIGWRFMGYQFNSKNIVGYNEDGTLFTEKRSKKMTATNKKFNDFNITKLEFKEA</sequence>
<accession>A0A2K8NVA9</accession>
<dbReference type="RefSeq" id="WP_028124002.1">
    <property type="nucleotide sequence ID" value="NZ_CP024964.1"/>
</dbReference>
<evidence type="ECO:0008006" key="4">
    <source>
        <dbReference type="Google" id="ProtNLM"/>
    </source>
</evidence>
<feature type="signal peptide" evidence="1">
    <location>
        <begin position="1"/>
        <end position="17"/>
    </location>
</feature>
<protein>
    <recommendedName>
        <fullName evidence="4">Lipoprotein</fullName>
    </recommendedName>
</protein>
<keyword evidence="1" id="KW-0732">Signal</keyword>
<dbReference type="InterPro" id="IPR054816">
    <property type="entry name" value="Lipoprotein_mollicutes-type_CS"/>
</dbReference>
<dbReference type="AlphaFoldDB" id="A0A2K8NVA9"/>
<organism evidence="2 3">
    <name type="scientific">Mesoplasma melaleucae</name>
    <dbReference type="NCBI Taxonomy" id="81459"/>
    <lineage>
        <taxon>Bacteria</taxon>
        <taxon>Bacillati</taxon>
        <taxon>Mycoplasmatota</taxon>
        <taxon>Mollicutes</taxon>
        <taxon>Entomoplasmatales</taxon>
        <taxon>Entomoplasmataceae</taxon>
        <taxon>Mesoplasma</taxon>
    </lineage>
</organism>
<proteinExistence type="predicted"/>
<dbReference type="KEGG" id="eml:EMELA_v1c01090"/>
<dbReference type="PROSITE" id="PS51257">
    <property type="entry name" value="PROKAR_LIPOPROTEIN"/>
    <property type="match status" value="1"/>
</dbReference>
<dbReference type="EMBL" id="CP024964">
    <property type="protein sequence ID" value="ATZ17694.1"/>
    <property type="molecule type" value="Genomic_DNA"/>
</dbReference>
<name>A0A2K8NVA9_9MOLU</name>
<feature type="chain" id="PRO_5014758976" description="Lipoprotein" evidence="1">
    <location>
        <begin position="18"/>
        <end position="464"/>
    </location>
</feature>
<dbReference type="OrthoDB" id="391907at2"/>
<evidence type="ECO:0000256" key="1">
    <source>
        <dbReference type="SAM" id="SignalP"/>
    </source>
</evidence>
<evidence type="ECO:0000313" key="2">
    <source>
        <dbReference type="EMBL" id="ATZ17694.1"/>
    </source>
</evidence>
<evidence type="ECO:0000313" key="3">
    <source>
        <dbReference type="Proteomes" id="UP000231896"/>
    </source>
</evidence>
<dbReference type="Proteomes" id="UP000231896">
    <property type="component" value="Chromosome"/>
</dbReference>
<reference evidence="2 3" key="1">
    <citation type="submission" date="2017-11" db="EMBL/GenBank/DDBJ databases">
        <title>Genome sequence of Entomoplasma melaleucae M1 (ATCC 49191).</title>
        <authorList>
            <person name="Lo W.-S."/>
            <person name="Gasparich G.E."/>
            <person name="Kuo C.-H."/>
        </authorList>
    </citation>
    <scope>NUCLEOTIDE SEQUENCE [LARGE SCALE GENOMIC DNA]</scope>
    <source>
        <strain evidence="2 3">M1</strain>
    </source>
</reference>
<dbReference type="NCBIfam" id="NF038029">
    <property type="entry name" value="LP_plasma"/>
    <property type="match status" value="1"/>
</dbReference>